<dbReference type="EMBL" id="JACIDO010000001">
    <property type="protein sequence ID" value="MBB3934129.1"/>
    <property type="molecule type" value="Genomic_DNA"/>
</dbReference>
<gene>
    <name evidence="2" type="ORF">GGR05_000240</name>
</gene>
<evidence type="ECO:0000256" key="1">
    <source>
        <dbReference type="SAM" id="MobiDB-lite"/>
    </source>
</evidence>
<evidence type="ECO:0000313" key="3">
    <source>
        <dbReference type="Proteomes" id="UP000531216"/>
    </source>
</evidence>
<organism evidence="2 3">
    <name type="scientific">Aureimonas phyllosphaerae</name>
    <dbReference type="NCBI Taxonomy" id="1166078"/>
    <lineage>
        <taxon>Bacteria</taxon>
        <taxon>Pseudomonadati</taxon>
        <taxon>Pseudomonadota</taxon>
        <taxon>Alphaproteobacteria</taxon>
        <taxon>Hyphomicrobiales</taxon>
        <taxon>Aurantimonadaceae</taxon>
        <taxon>Aureimonas</taxon>
    </lineage>
</organism>
<name>A0A7W6BLD7_9HYPH</name>
<dbReference type="RefSeq" id="WP_244545834.1">
    <property type="nucleotide sequence ID" value="NZ_FOOA01000001.1"/>
</dbReference>
<evidence type="ECO:0000313" key="2">
    <source>
        <dbReference type="EMBL" id="MBB3934129.1"/>
    </source>
</evidence>
<comment type="caution">
    <text evidence="2">The sequence shown here is derived from an EMBL/GenBank/DDBJ whole genome shotgun (WGS) entry which is preliminary data.</text>
</comment>
<dbReference type="Proteomes" id="UP000531216">
    <property type="component" value="Unassembled WGS sequence"/>
</dbReference>
<feature type="region of interest" description="Disordered" evidence="1">
    <location>
        <begin position="1"/>
        <end position="76"/>
    </location>
</feature>
<reference evidence="2 3" key="1">
    <citation type="submission" date="2020-08" db="EMBL/GenBank/DDBJ databases">
        <title>Genomic Encyclopedia of Type Strains, Phase IV (KMG-IV): sequencing the most valuable type-strain genomes for metagenomic binning, comparative biology and taxonomic classification.</title>
        <authorList>
            <person name="Goeker M."/>
        </authorList>
    </citation>
    <scope>NUCLEOTIDE SEQUENCE [LARGE SCALE GENOMIC DNA]</scope>
    <source>
        <strain evidence="2 3">DSM 25024</strain>
    </source>
</reference>
<keyword evidence="3" id="KW-1185">Reference proteome</keyword>
<dbReference type="AlphaFoldDB" id="A0A7W6BLD7"/>
<proteinExistence type="predicted"/>
<sequence>MGGSNGIGAGVGVSVGGNRPSQPGRGDTVASRPEGGRPGSIGRPTAPEGIGQSGPLTSAPPTALRPPGSAIPLTGNMNRRTLSAVQGFNDMSSSDRRRLQKQCRSILNDPNGNEWDLVQLCKLLRS</sequence>
<feature type="compositionally biased region" description="Gly residues" evidence="1">
    <location>
        <begin position="1"/>
        <end position="15"/>
    </location>
</feature>
<protein>
    <submittedName>
        <fullName evidence="2">Uncharacterized protein</fullName>
    </submittedName>
</protein>
<accession>A0A7W6BLD7</accession>